<accession>A0AAD6GGU8</accession>
<comment type="caution">
    <text evidence="2">The sequence shown here is derived from an EMBL/GenBank/DDBJ whole genome shotgun (WGS) entry which is preliminary data.</text>
</comment>
<dbReference type="CDD" id="cd12148">
    <property type="entry name" value="fungal_TF_MHR"/>
    <property type="match status" value="1"/>
</dbReference>
<sequence>MHIAHLHQNPPHFKYLKWGGKNSDSPHQPYRGSQPIALQPSTPVGFTDLNDVLDGVEPSALAKSSRSIETYKNIQTGPINEDFPVLRSYKSEEDILNSYYIYIHPYISLLPAPTKPQHDDQPEMIQPRTQDAIVFERSIFPHWPSSSLSLAISAILALIPLPQDPAPLSDASISLRRSCAQFYAGAALKEAEEEVDELSPGASALCMDSTQEKFHPDVPPPLHPVLAFTILSIFEDCQQGNLSQMRNRANRAITTAMDISLHNLGTVASEAQRRAWWSVVCVHFLSSILQLTRPIITMSDPIITTPFPIFNVGFEPWSLLLKAENAAISVHSLVQDCHLEDENVVLSGDTKERIQQLDSDLVSIIALSDRSPRQGECSKTAETFSSQNMWMIARVIAHSARIKLHRFRAFLDIPIFLDKYCGLSAIYQKNTYPPLPQLRGPKNFDSVFPFTVPESSLICLKSSLVVARAFKNIYSPNPCYTDEPRQPGTCQAITQVHPRSLPFFACAAMQSSYVLLMLHHRVQAALKSERLSTCHFLLNRPENETEHQDAERLTDEMRFGVESMLFSLKSDLVFEGVALELRPFSMEFELSNFKVGELHRAPDTSTITGKEAQT</sequence>
<dbReference type="PANTHER" id="PTHR47431">
    <property type="entry name" value="ZN(II)2CYS6 TRANSCRIPTION FACTOR (EUROFUNG)-RELATED"/>
    <property type="match status" value="1"/>
</dbReference>
<organism evidence="2 3">
    <name type="scientific">Penicillium frequentans</name>
    <dbReference type="NCBI Taxonomy" id="3151616"/>
    <lineage>
        <taxon>Eukaryota</taxon>
        <taxon>Fungi</taxon>
        <taxon>Dikarya</taxon>
        <taxon>Ascomycota</taxon>
        <taxon>Pezizomycotina</taxon>
        <taxon>Eurotiomycetes</taxon>
        <taxon>Eurotiomycetidae</taxon>
        <taxon>Eurotiales</taxon>
        <taxon>Aspergillaceae</taxon>
        <taxon>Penicillium</taxon>
    </lineage>
</organism>
<keyword evidence="3" id="KW-1185">Reference proteome</keyword>
<evidence type="ECO:0000256" key="1">
    <source>
        <dbReference type="SAM" id="MobiDB-lite"/>
    </source>
</evidence>
<gene>
    <name evidence="2" type="ORF">N7494_005243</name>
</gene>
<evidence type="ECO:0000313" key="3">
    <source>
        <dbReference type="Proteomes" id="UP001220324"/>
    </source>
</evidence>
<evidence type="ECO:0000313" key="2">
    <source>
        <dbReference type="EMBL" id="KAJ5543964.1"/>
    </source>
</evidence>
<dbReference type="AlphaFoldDB" id="A0AAD6GGU8"/>
<dbReference type="Proteomes" id="UP001220324">
    <property type="component" value="Unassembled WGS sequence"/>
</dbReference>
<evidence type="ECO:0008006" key="4">
    <source>
        <dbReference type="Google" id="ProtNLM"/>
    </source>
</evidence>
<feature type="region of interest" description="Disordered" evidence="1">
    <location>
        <begin position="17"/>
        <end position="42"/>
    </location>
</feature>
<protein>
    <recommendedName>
        <fullName evidence="4">Transcription factor domain-containing protein</fullName>
    </recommendedName>
</protein>
<proteinExistence type="predicted"/>
<dbReference type="PANTHER" id="PTHR47431:SF5">
    <property type="entry name" value="ZN(II)2CYS6 TRANSCRIPTION FACTOR (EUROFUNG)"/>
    <property type="match status" value="1"/>
</dbReference>
<name>A0AAD6GGU8_9EURO</name>
<reference evidence="2 3" key="1">
    <citation type="journal article" date="2023" name="IMA Fungus">
        <title>Comparative genomic study of the Penicillium genus elucidates a diverse pangenome and 15 lateral gene transfer events.</title>
        <authorList>
            <person name="Petersen C."/>
            <person name="Sorensen T."/>
            <person name="Nielsen M.R."/>
            <person name="Sondergaard T.E."/>
            <person name="Sorensen J.L."/>
            <person name="Fitzpatrick D.A."/>
            <person name="Frisvad J.C."/>
            <person name="Nielsen K.L."/>
        </authorList>
    </citation>
    <scope>NUCLEOTIDE SEQUENCE [LARGE SCALE GENOMIC DNA]</scope>
    <source>
        <strain evidence="2 3">IBT 35679</strain>
    </source>
</reference>
<dbReference type="EMBL" id="JAQIZZ010000004">
    <property type="protein sequence ID" value="KAJ5543964.1"/>
    <property type="molecule type" value="Genomic_DNA"/>
</dbReference>